<feature type="transmembrane region" description="Helical" evidence="5">
    <location>
        <begin position="130"/>
        <end position="148"/>
    </location>
</feature>
<feature type="transmembrane region" description="Helical" evidence="5">
    <location>
        <begin position="364"/>
        <end position="384"/>
    </location>
</feature>
<proteinExistence type="predicted"/>
<organism evidence="6 7">
    <name type="scientific">Scopulibacillus cellulosilyticus</name>
    <dbReference type="NCBI Taxonomy" id="2665665"/>
    <lineage>
        <taxon>Bacteria</taxon>
        <taxon>Bacillati</taxon>
        <taxon>Bacillota</taxon>
        <taxon>Bacilli</taxon>
        <taxon>Bacillales</taxon>
        <taxon>Sporolactobacillaceae</taxon>
        <taxon>Scopulibacillus</taxon>
    </lineage>
</organism>
<dbReference type="InterPro" id="IPR002293">
    <property type="entry name" value="AA/rel_permease1"/>
</dbReference>
<dbReference type="EMBL" id="JBHTCO010000039">
    <property type="protein sequence ID" value="MFC7394809.1"/>
    <property type="molecule type" value="Genomic_DNA"/>
</dbReference>
<feature type="transmembrane region" description="Helical" evidence="5">
    <location>
        <begin position="341"/>
        <end position="358"/>
    </location>
</feature>
<evidence type="ECO:0000256" key="5">
    <source>
        <dbReference type="SAM" id="Phobius"/>
    </source>
</evidence>
<feature type="transmembrane region" description="Helical" evidence="5">
    <location>
        <begin position="45"/>
        <end position="67"/>
    </location>
</feature>
<feature type="transmembrane region" description="Helical" evidence="5">
    <location>
        <begin position="422"/>
        <end position="438"/>
    </location>
</feature>
<feature type="transmembrane region" description="Helical" evidence="5">
    <location>
        <begin position="396"/>
        <end position="416"/>
    </location>
</feature>
<feature type="transmembrane region" description="Helical" evidence="5">
    <location>
        <begin position="278"/>
        <end position="297"/>
    </location>
</feature>
<dbReference type="InterPro" id="IPR052962">
    <property type="entry name" value="AA_Transporter_AGT"/>
</dbReference>
<feature type="transmembrane region" description="Helical" evidence="5">
    <location>
        <begin position="458"/>
        <end position="477"/>
    </location>
</feature>
<evidence type="ECO:0000313" key="6">
    <source>
        <dbReference type="EMBL" id="MFC7394809.1"/>
    </source>
</evidence>
<feature type="transmembrane region" description="Helical" evidence="5">
    <location>
        <begin position="12"/>
        <end position="33"/>
    </location>
</feature>
<comment type="subcellular location">
    <subcellularLocation>
        <location evidence="1">Membrane</location>
        <topology evidence="1">Multi-pass membrane protein</topology>
    </subcellularLocation>
</comment>
<feature type="transmembrane region" description="Helical" evidence="5">
    <location>
        <begin position="88"/>
        <end position="107"/>
    </location>
</feature>
<evidence type="ECO:0000256" key="1">
    <source>
        <dbReference type="ARBA" id="ARBA00004141"/>
    </source>
</evidence>
<protein>
    <submittedName>
        <fullName evidence="6">APC family permease</fullName>
    </submittedName>
</protein>
<evidence type="ECO:0000256" key="2">
    <source>
        <dbReference type="ARBA" id="ARBA00022692"/>
    </source>
</evidence>
<dbReference type="Proteomes" id="UP001596505">
    <property type="component" value="Unassembled WGS sequence"/>
</dbReference>
<feature type="transmembrane region" description="Helical" evidence="5">
    <location>
        <begin position="489"/>
        <end position="507"/>
    </location>
</feature>
<evidence type="ECO:0000256" key="4">
    <source>
        <dbReference type="ARBA" id="ARBA00023136"/>
    </source>
</evidence>
<feature type="transmembrane region" description="Helical" evidence="5">
    <location>
        <begin position="160"/>
        <end position="178"/>
    </location>
</feature>
<feature type="transmembrane region" description="Helical" evidence="5">
    <location>
        <begin position="190"/>
        <end position="212"/>
    </location>
</feature>
<feature type="transmembrane region" description="Helical" evidence="5">
    <location>
        <begin position="233"/>
        <end position="258"/>
    </location>
</feature>
<dbReference type="Pfam" id="PF13520">
    <property type="entry name" value="AA_permease_2"/>
    <property type="match status" value="1"/>
</dbReference>
<keyword evidence="2 5" id="KW-0812">Transmembrane</keyword>
<keyword evidence="4 5" id="KW-0472">Membrane</keyword>
<keyword evidence="7" id="KW-1185">Reference proteome</keyword>
<evidence type="ECO:0000313" key="7">
    <source>
        <dbReference type="Proteomes" id="UP001596505"/>
    </source>
</evidence>
<gene>
    <name evidence="6" type="ORF">ACFQRG_17950</name>
</gene>
<sequence length="531" mass="57845">MSLEKQGSFKRKLNVVDLTLLGLGSIIGSAWLFSSQIAATYAGPAASISWILGAIAIGLLALVCAELGGALPHTGGLVRYPNYSHGPILGYLSSFMFFIATSVVPGLEVEGMRTYASQWFPSLGATNPTLLGWFVQFAILVIFFLLNYWSVNIFGKVNSIITFLKFVIPIMTVVVLLTHLRPENFHAHGFAPFGFSGIESAVSTAGIAFAFMGFQQPIIFGSEAKNPGRTIPLAVLLSLGLATILYLFLQFAFVGALPGHIVNNGWSKLSFSSPFADLAVLLGLAWLANTMLADAILSTGGTANIYMGATARGVFAWAKNGTFFKIFTKVDPKTGVPRPSLWFTFILSVFWTAPFPSWDKLINVASSAAVLSYILIPISAVALRRTAMDLHRPFKLKGIAIIGPLSFVIASFIVYWTGWKTISWLIGLEIVMFIGYLFSKNIVQKSHITFSQQIKASWWLIFYCIAMIVISYLGTFGGKGILPAPWDQLVIVVLSLVSFYWGVASALPNPAFESDEDEGNNDKNYSEKLTN</sequence>
<dbReference type="PANTHER" id="PTHR47547:SF1">
    <property type="entry name" value="ASPARTATE-PROTON SYMPORTER"/>
    <property type="match status" value="1"/>
</dbReference>
<accession>A0ABW2Q0M9</accession>
<keyword evidence="3 5" id="KW-1133">Transmembrane helix</keyword>
<dbReference type="PANTHER" id="PTHR47547">
    <property type="match status" value="1"/>
</dbReference>
<dbReference type="PIRSF" id="PIRSF006060">
    <property type="entry name" value="AA_transporter"/>
    <property type="match status" value="1"/>
</dbReference>
<name>A0ABW2Q0M9_9BACL</name>
<dbReference type="RefSeq" id="WP_380968666.1">
    <property type="nucleotide sequence ID" value="NZ_JBHTCO010000039.1"/>
</dbReference>
<comment type="caution">
    <text evidence="6">The sequence shown here is derived from an EMBL/GenBank/DDBJ whole genome shotgun (WGS) entry which is preliminary data.</text>
</comment>
<reference evidence="7" key="1">
    <citation type="journal article" date="2019" name="Int. J. Syst. Evol. Microbiol.">
        <title>The Global Catalogue of Microorganisms (GCM) 10K type strain sequencing project: providing services to taxonomists for standard genome sequencing and annotation.</title>
        <authorList>
            <consortium name="The Broad Institute Genomics Platform"/>
            <consortium name="The Broad Institute Genome Sequencing Center for Infectious Disease"/>
            <person name="Wu L."/>
            <person name="Ma J."/>
        </authorList>
    </citation>
    <scope>NUCLEOTIDE SEQUENCE [LARGE SCALE GENOMIC DNA]</scope>
    <source>
        <strain evidence="7">CGMCC 1.16305</strain>
    </source>
</reference>
<dbReference type="Gene3D" id="1.20.1740.10">
    <property type="entry name" value="Amino acid/polyamine transporter I"/>
    <property type="match status" value="1"/>
</dbReference>
<evidence type="ECO:0000256" key="3">
    <source>
        <dbReference type="ARBA" id="ARBA00022989"/>
    </source>
</evidence>